<dbReference type="STRING" id="565045.NOR51B_1637"/>
<dbReference type="HOGENOM" id="CLU_080368_0_0_6"/>
<organism evidence="3 4">
    <name type="scientific">Luminiphilus syltensis NOR5-1B</name>
    <dbReference type="NCBI Taxonomy" id="565045"/>
    <lineage>
        <taxon>Bacteria</taxon>
        <taxon>Pseudomonadati</taxon>
        <taxon>Pseudomonadota</taxon>
        <taxon>Gammaproteobacteria</taxon>
        <taxon>Cellvibrionales</taxon>
        <taxon>Halieaceae</taxon>
        <taxon>Luminiphilus</taxon>
    </lineage>
</organism>
<dbReference type="RefSeq" id="WP_009020436.1">
    <property type="nucleotide sequence ID" value="NZ_DS999411.1"/>
</dbReference>
<dbReference type="eggNOG" id="ENOG503315F">
    <property type="taxonomic scope" value="Bacteria"/>
</dbReference>
<protein>
    <recommendedName>
        <fullName evidence="5">DUF4412 domain-containing protein</fullName>
    </recommendedName>
</protein>
<keyword evidence="2" id="KW-0732">Signal</keyword>
<accession>B8KV66</accession>
<proteinExistence type="predicted"/>
<feature type="compositionally biased region" description="Basic and acidic residues" evidence="1">
    <location>
        <begin position="267"/>
        <end position="277"/>
    </location>
</feature>
<evidence type="ECO:0008006" key="5">
    <source>
        <dbReference type="Google" id="ProtNLM"/>
    </source>
</evidence>
<keyword evidence="4" id="KW-1185">Reference proteome</keyword>
<dbReference type="AlphaFoldDB" id="B8KV66"/>
<feature type="region of interest" description="Disordered" evidence="1">
    <location>
        <begin position="234"/>
        <end position="289"/>
    </location>
</feature>
<evidence type="ECO:0000256" key="1">
    <source>
        <dbReference type="SAM" id="MobiDB-lite"/>
    </source>
</evidence>
<dbReference type="Proteomes" id="UP000004699">
    <property type="component" value="Unassembled WGS sequence"/>
</dbReference>
<dbReference type="EMBL" id="DS999411">
    <property type="protein sequence ID" value="EED35690.1"/>
    <property type="molecule type" value="Genomic_DNA"/>
</dbReference>
<feature type="compositionally biased region" description="Acidic residues" evidence="1">
    <location>
        <begin position="238"/>
        <end position="252"/>
    </location>
</feature>
<feature type="chain" id="PRO_5002876240" description="DUF4412 domain-containing protein" evidence="2">
    <location>
        <begin position="22"/>
        <end position="305"/>
    </location>
</feature>
<sequence>MKKRSVVTSIFGPLVASSLFATVTVAGIATIESSDGGETTLEYNETMLRINSAESTDAYMVVRDGNMYSVVDTGDGMMVMDAGAMMKQLGNSGMLPTDWNSDLAGELLSFEDTGKKETVAGIRGDVYEARFRDEDGEERLETLVLSSDPRVQEYTQAMGQMMAFATSIAPEASREKSDDFMQRLTAMDAGVLRFGDDMRVSTISGETVPADRFELPAEPTDMSGLSGLLGKLSTTEAADSEGESSTEPEEEEKGGLFSSVMGVLGAKTERQKDRVEDQVDETVDEETDKATDSVIDKALGTLFGK</sequence>
<name>B8KV66_9GAMM</name>
<feature type="signal peptide" evidence="2">
    <location>
        <begin position="1"/>
        <end position="21"/>
    </location>
</feature>
<reference evidence="4" key="1">
    <citation type="journal article" date="2013" name="BMC Microbiol.">
        <title>Taxonomy and evolution of bacteriochlorophyll a-containing members of the OM60/NOR5 clade of marine gammaproteobacteria: description of Luminiphilus syltensis gen. nov., sp. nov., reclassification of Haliea rubra as Pseudohaliea rubra gen. nov., comb. nov., and emendation of Chromatocurvus halotolerans.</title>
        <authorList>
            <person name="Spring S."/>
            <person name="Riedel T."/>
            <person name="Sproer C."/>
            <person name="Yan S."/>
            <person name="Harder J."/>
            <person name="Fuchs B.M."/>
        </authorList>
    </citation>
    <scope>NUCLEOTIDE SEQUENCE [LARGE SCALE GENOMIC DNA]</scope>
    <source>
        <strain evidence="4">NOR51-B</strain>
    </source>
</reference>
<evidence type="ECO:0000313" key="3">
    <source>
        <dbReference type="EMBL" id="EED35690.1"/>
    </source>
</evidence>
<dbReference type="OrthoDB" id="6238784at2"/>
<gene>
    <name evidence="3" type="ORF">NOR51B_1637</name>
</gene>
<evidence type="ECO:0000256" key="2">
    <source>
        <dbReference type="SAM" id="SignalP"/>
    </source>
</evidence>
<feature type="compositionally biased region" description="Acidic residues" evidence="1">
    <location>
        <begin position="278"/>
        <end position="287"/>
    </location>
</feature>
<evidence type="ECO:0000313" key="4">
    <source>
        <dbReference type="Proteomes" id="UP000004699"/>
    </source>
</evidence>